<proteinExistence type="predicted"/>
<dbReference type="RefSeq" id="WP_184728095.1">
    <property type="nucleotide sequence ID" value="NZ_JACHIW010000001.1"/>
</dbReference>
<protein>
    <submittedName>
        <fullName evidence="1">Uncharacterized protein</fullName>
    </submittedName>
</protein>
<keyword evidence="2" id="KW-1185">Reference proteome</keyword>
<evidence type="ECO:0000313" key="1">
    <source>
        <dbReference type="EMBL" id="MBB5157065.1"/>
    </source>
</evidence>
<comment type="caution">
    <text evidence="1">The sequence shown here is derived from an EMBL/GenBank/DDBJ whole genome shotgun (WGS) entry which is preliminary data.</text>
</comment>
<evidence type="ECO:0000313" key="2">
    <source>
        <dbReference type="Proteomes" id="UP000584374"/>
    </source>
</evidence>
<reference evidence="1 2" key="1">
    <citation type="submission" date="2020-08" db="EMBL/GenBank/DDBJ databases">
        <title>Sequencing the genomes of 1000 actinobacteria strains.</title>
        <authorList>
            <person name="Klenk H.-P."/>
        </authorList>
    </citation>
    <scope>NUCLEOTIDE SEQUENCE [LARGE SCALE GENOMIC DNA]</scope>
    <source>
        <strain evidence="1 2">DSM 45584</strain>
    </source>
</reference>
<dbReference type="AlphaFoldDB" id="A0A840QF01"/>
<dbReference type="Proteomes" id="UP000584374">
    <property type="component" value="Unassembled WGS sequence"/>
</dbReference>
<organism evidence="1 2">
    <name type="scientific">Saccharopolyspora phatthalungensis</name>
    <dbReference type="NCBI Taxonomy" id="664693"/>
    <lineage>
        <taxon>Bacteria</taxon>
        <taxon>Bacillati</taxon>
        <taxon>Actinomycetota</taxon>
        <taxon>Actinomycetes</taxon>
        <taxon>Pseudonocardiales</taxon>
        <taxon>Pseudonocardiaceae</taxon>
        <taxon>Saccharopolyspora</taxon>
    </lineage>
</organism>
<dbReference type="EMBL" id="JACHIW010000001">
    <property type="protein sequence ID" value="MBB5157065.1"/>
    <property type="molecule type" value="Genomic_DNA"/>
</dbReference>
<name>A0A840QF01_9PSEU</name>
<sequence>MNTIAIAHRPFAVHPATGLMTPDGIFDVALGVQELQASVHNLTAAPLVDTKVYLESVSDPSLTVVPATYDVSDLPPSAARRLAWRVDATHASAGEHRVSFIGDGPAGTTRIIQKIFVARTSADPTTGTFNLDLPQGRLNVEIVSLFASAQRCCIPPHPHGGQLGVGPLEHADKSFLDLARALYTQHRADFVFCPPGYLPKQVRLTLTPTPAYDGQYGPLPFEDPWWKIALCLLALVLLIAGAVAEAEEGSGSITVSTGGTDPNCCGVDAEGGGTSYVAAGLVAAAATALILAGESDERDVLRRGEDHTAPSAGELTVSEALDIEFIPRDPVALGRPFSVDVAWAYQRHTNSGRTLSHTVPQETGTNVHVLSRYEINAPDTIRAYQKEPFEITAKFFDADGAQLRGEALFVQCFLFGPSGQTLRFPLTDDGMKPDTAATDGTYTGQVSFLRQERGMWKYFVLAQDVNTATPEMKPEQAAQIIGGMVLTHQLTIGFSGGTCPLVPDGHVNVI</sequence>
<gene>
    <name evidence="1" type="ORF">BJ970_004599</name>
</gene>
<accession>A0A840QF01</accession>